<dbReference type="SMART" id="SM00471">
    <property type="entry name" value="HDc"/>
    <property type="match status" value="1"/>
</dbReference>
<name>A0ABQ2F324_9DEIO</name>
<dbReference type="SUPFAM" id="SSF109604">
    <property type="entry name" value="HD-domain/PDEase-like"/>
    <property type="match status" value="1"/>
</dbReference>
<comment type="caution">
    <text evidence="4">The sequence shown here is derived from an EMBL/GenBank/DDBJ whole genome shotgun (WGS) entry which is preliminary data.</text>
</comment>
<dbReference type="InterPro" id="IPR003607">
    <property type="entry name" value="HD/PDEase_dom"/>
</dbReference>
<feature type="domain" description="GGDEF" evidence="2">
    <location>
        <begin position="28"/>
        <end position="157"/>
    </location>
</feature>
<evidence type="ECO:0000259" key="2">
    <source>
        <dbReference type="PROSITE" id="PS50887"/>
    </source>
</evidence>
<evidence type="ECO:0008006" key="6">
    <source>
        <dbReference type="Google" id="ProtNLM"/>
    </source>
</evidence>
<dbReference type="InterPro" id="IPR000160">
    <property type="entry name" value="GGDEF_dom"/>
</dbReference>
<dbReference type="InterPro" id="IPR037522">
    <property type="entry name" value="HD_GYP_dom"/>
</dbReference>
<dbReference type="PROSITE" id="PS51832">
    <property type="entry name" value="HD_GYP"/>
    <property type="match status" value="1"/>
</dbReference>
<dbReference type="InterPro" id="IPR052020">
    <property type="entry name" value="Cyclic_di-GMP/3'3'-cGAMP_PDE"/>
</dbReference>
<reference evidence="5" key="1">
    <citation type="journal article" date="2019" name="Int. J. Syst. Evol. Microbiol.">
        <title>The Global Catalogue of Microorganisms (GCM) 10K type strain sequencing project: providing services to taxonomists for standard genome sequencing and annotation.</title>
        <authorList>
            <consortium name="The Broad Institute Genomics Platform"/>
            <consortium name="The Broad Institute Genome Sequencing Center for Infectious Disease"/>
            <person name="Wu L."/>
            <person name="Ma J."/>
        </authorList>
    </citation>
    <scope>NUCLEOTIDE SEQUENCE [LARGE SCALE GENOMIC DNA]</scope>
    <source>
        <strain evidence="5">JCM 30331</strain>
    </source>
</reference>
<dbReference type="SMART" id="SM00267">
    <property type="entry name" value="GGDEF"/>
    <property type="match status" value="1"/>
</dbReference>
<keyword evidence="5" id="KW-1185">Reference proteome</keyword>
<gene>
    <name evidence="4" type="ORF">GCM10008955_41510</name>
</gene>
<evidence type="ECO:0000259" key="3">
    <source>
        <dbReference type="PROSITE" id="PS51832"/>
    </source>
</evidence>
<dbReference type="SUPFAM" id="SSF55073">
    <property type="entry name" value="Nucleotide cyclase"/>
    <property type="match status" value="1"/>
</dbReference>
<dbReference type="Pfam" id="PF01590">
    <property type="entry name" value="GAF"/>
    <property type="match status" value="1"/>
</dbReference>
<dbReference type="CDD" id="cd01949">
    <property type="entry name" value="GGDEF"/>
    <property type="match status" value="1"/>
</dbReference>
<dbReference type="NCBIfam" id="TIGR00277">
    <property type="entry name" value="HDIG"/>
    <property type="match status" value="1"/>
</dbReference>
<feature type="compositionally biased region" description="Polar residues" evidence="1">
    <location>
        <begin position="529"/>
        <end position="538"/>
    </location>
</feature>
<dbReference type="Proteomes" id="UP000647587">
    <property type="component" value="Unassembled WGS sequence"/>
</dbReference>
<dbReference type="CDD" id="cd00077">
    <property type="entry name" value="HDc"/>
    <property type="match status" value="1"/>
</dbReference>
<dbReference type="Pfam" id="PF00990">
    <property type="entry name" value="GGDEF"/>
    <property type="match status" value="1"/>
</dbReference>
<sequence length="538" mass="58461">MTGPLDALTSTLTRDALLDAYAALAPHTPLCVVMLDLNGLKAINDLQGHAQGDRFIRQAAETLQHALRPGDQLARWGGDEFLLLLSLCTDEQARQRMDEVERRLRPPGRALPAFACGVVQGHAGDPFERLMTLADAQMYEQKEHQREGQDLSADTRNPTSEDFAARLEGFVTPEQVVTKGLMLVRQLTGFDSGTYFAAQDGMLTESHTNADLPDLSVLRATTLDTPENVGFVGHAARRGTAWSNDYPAEPYAMAEWVQAGMKSCLAVAVRHQGHLLGVLGLAHFTGWRVVTPRARRLLEGLALRLAHVHEQTQAASRAAQALEGGLLAVGLGLEARGLEAPGHTLRVVRLAQQLGVQLGLTPEHVSALRQGAYLHDVGKSALPDDQLLKPQPCTAGERPSRRDHTVRGYVLARQLPGLDPLALEVVRSHHERWDGAGYPDGMVGERIPLLARVFSVVDMYDTLTSAQPDQPAWTPEAASEELRVQGGRQFDPQVVQAFLTLPFLGSARSNPPVTLRPRPGEGWGDHGNPLNSDVSESG</sequence>
<dbReference type="PROSITE" id="PS50887">
    <property type="entry name" value="GGDEF"/>
    <property type="match status" value="1"/>
</dbReference>
<accession>A0ABQ2F324</accession>
<dbReference type="InterPro" id="IPR029787">
    <property type="entry name" value="Nucleotide_cyclase"/>
</dbReference>
<dbReference type="PANTHER" id="PTHR45228">
    <property type="entry name" value="CYCLIC DI-GMP PHOSPHODIESTERASE TM_0186-RELATED"/>
    <property type="match status" value="1"/>
</dbReference>
<proteinExistence type="predicted"/>
<dbReference type="Pfam" id="PF13487">
    <property type="entry name" value="HD_5"/>
    <property type="match status" value="1"/>
</dbReference>
<feature type="domain" description="HD-GYP" evidence="3">
    <location>
        <begin position="318"/>
        <end position="514"/>
    </location>
</feature>
<evidence type="ECO:0000313" key="4">
    <source>
        <dbReference type="EMBL" id="GGK43463.1"/>
    </source>
</evidence>
<protein>
    <recommendedName>
        <fullName evidence="6">Diguanylate cyclase</fullName>
    </recommendedName>
</protein>
<dbReference type="SMART" id="SM00065">
    <property type="entry name" value="GAF"/>
    <property type="match status" value="1"/>
</dbReference>
<dbReference type="RefSeq" id="WP_189012220.1">
    <property type="nucleotide sequence ID" value="NZ_BMPP01000039.1"/>
</dbReference>
<dbReference type="InterPro" id="IPR003018">
    <property type="entry name" value="GAF"/>
</dbReference>
<evidence type="ECO:0000256" key="1">
    <source>
        <dbReference type="SAM" id="MobiDB-lite"/>
    </source>
</evidence>
<dbReference type="EMBL" id="BMPP01000039">
    <property type="protein sequence ID" value="GGK43463.1"/>
    <property type="molecule type" value="Genomic_DNA"/>
</dbReference>
<dbReference type="InterPro" id="IPR029016">
    <property type="entry name" value="GAF-like_dom_sf"/>
</dbReference>
<dbReference type="SUPFAM" id="SSF55781">
    <property type="entry name" value="GAF domain-like"/>
    <property type="match status" value="1"/>
</dbReference>
<dbReference type="Gene3D" id="3.30.70.270">
    <property type="match status" value="1"/>
</dbReference>
<dbReference type="InterPro" id="IPR006675">
    <property type="entry name" value="HDIG_dom"/>
</dbReference>
<dbReference type="Gene3D" id="3.30.450.40">
    <property type="match status" value="1"/>
</dbReference>
<evidence type="ECO:0000313" key="5">
    <source>
        <dbReference type="Proteomes" id="UP000647587"/>
    </source>
</evidence>
<dbReference type="PANTHER" id="PTHR45228:SF8">
    <property type="entry name" value="TWO-COMPONENT RESPONSE REGULATOR-RELATED"/>
    <property type="match status" value="1"/>
</dbReference>
<organism evidence="4 5">
    <name type="scientific">Deinococcus malanensis</name>
    <dbReference type="NCBI Taxonomy" id="1706855"/>
    <lineage>
        <taxon>Bacteria</taxon>
        <taxon>Thermotogati</taxon>
        <taxon>Deinococcota</taxon>
        <taxon>Deinococci</taxon>
        <taxon>Deinococcales</taxon>
        <taxon>Deinococcaceae</taxon>
        <taxon>Deinococcus</taxon>
    </lineage>
</organism>
<dbReference type="NCBIfam" id="TIGR00254">
    <property type="entry name" value="GGDEF"/>
    <property type="match status" value="1"/>
</dbReference>
<feature type="region of interest" description="Disordered" evidence="1">
    <location>
        <begin position="506"/>
        <end position="538"/>
    </location>
</feature>
<dbReference type="Gene3D" id="1.10.3210.10">
    <property type="entry name" value="Hypothetical protein af1432"/>
    <property type="match status" value="1"/>
</dbReference>
<dbReference type="InterPro" id="IPR043128">
    <property type="entry name" value="Rev_trsase/Diguanyl_cyclase"/>
</dbReference>